<dbReference type="OrthoDB" id="5288711at2"/>
<dbReference type="Pfam" id="PF00664">
    <property type="entry name" value="ABC_membrane"/>
    <property type="match status" value="1"/>
</dbReference>
<feature type="transmembrane region" description="Helical" evidence="9">
    <location>
        <begin position="20"/>
        <end position="44"/>
    </location>
</feature>
<evidence type="ECO:0000313" key="13">
    <source>
        <dbReference type="Proteomes" id="UP000198599"/>
    </source>
</evidence>
<name>A0A1I5DYR3_9RHOB</name>
<evidence type="ECO:0000256" key="9">
    <source>
        <dbReference type="SAM" id="Phobius"/>
    </source>
</evidence>
<keyword evidence="3" id="KW-1003">Cell membrane</keyword>
<dbReference type="GO" id="GO:0005524">
    <property type="term" value="F:ATP binding"/>
    <property type="evidence" value="ECO:0007669"/>
    <property type="project" value="UniProtKB-KW"/>
</dbReference>
<dbReference type="PANTHER" id="PTHR24221:SF654">
    <property type="entry name" value="ATP-BINDING CASSETTE SUB-FAMILY B MEMBER 6"/>
    <property type="match status" value="1"/>
</dbReference>
<dbReference type="AlphaFoldDB" id="A0A1I5DYR3"/>
<dbReference type="InterPro" id="IPR036640">
    <property type="entry name" value="ABC1_TM_sf"/>
</dbReference>
<dbReference type="SUPFAM" id="SSF90123">
    <property type="entry name" value="ABC transporter transmembrane region"/>
    <property type="match status" value="1"/>
</dbReference>
<sequence>MTEYFKAFKLLTRYERRRGVLMLGVVIIVALFEAIAVVSIVPFLKASADRGIIETNTLMKMAYDRFGFSSANDFLMFLGLGSFVLLVTAAVVRIWGKYVLTIYAQTLRSSIETRLLEIYLRQPYEFHLNRHSGDLTNSILSEVDLLIRNVFQPIADMVGRGVTLILLVTILLIYNPWIALSAMVVLGGSYLVIYRIVFRFITRIGHARAIANRARFENAIEAIGGIKVIRLLGRERMYLDRFRQPSRDMSRYFALDLVLGQVPKYLIEAITFGSVLVLSVVLLRSAQPGEAGTILPALGLYAFAGARILPAIQQIYRSATQMRFGAPGLGVILADMSDRSKLVTLPEGAVEPLPFRDNIGLRSLSYEYPGSSNAGISDVTLDIPFGSSVGIVGTTGAGKTTLVDLILGLLVPSSGHIEVDGQPLSADTLRRWQANVGYVPQDIFLSDDTISGNIALGLAPEDIDPERVRECARMAQIDRFIDEELPDGYDTQVGERGVRLSGGQKQRIGIARALYHDPEVIVFDEATSALDNLTERDVMAAVGALQSTKTIIIIAHRLTTVQMCDQIMLLDKGRKIAQGSFKDLSENNPTFTQMLSAR</sequence>
<dbReference type="PROSITE" id="PS00211">
    <property type="entry name" value="ABC_TRANSPORTER_1"/>
    <property type="match status" value="1"/>
</dbReference>
<dbReference type="GO" id="GO:0034040">
    <property type="term" value="F:ATPase-coupled lipid transmembrane transporter activity"/>
    <property type="evidence" value="ECO:0007669"/>
    <property type="project" value="TreeGrafter"/>
</dbReference>
<evidence type="ECO:0000256" key="6">
    <source>
        <dbReference type="ARBA" id="ARBA00022840"/>
    </source>
</evidence>
<dbReference type="PROSITE" id="PS50893">
    <property type="entry name" value="ABC_TRANSPORTER_2"/>
    <property type="match status" value="1"/>
</dbReference>
<evidence type="ECO:0000256" key="5">
    <source>
        <dbReference type="ARBA" id="ARBA00022741"/>
    </source>
</evidence>
<dbReference type="PANTHER" id="PTHR24221">
    <property type="entry name" value="ATP-BINDING CASSETTE SUB-FAMILY B"/>
    <property type="match status" value="1"/>
</dbReference>
<dbReference type="STRING" id="1005928.SAMN04487859_1146"/>
<evidence type="ECO:0000256" key="4">
    <source>
        <dbReference type="ARBA" id="ARBA00022692"/>
    </source>
</evidence>
<dbReference type="InterPro" id="IPR017871">
    <property type="entry name" value="ABC_transporter-like_CS"/>
</dbReference>
<keyword evidence="7 9" id="KW-1133">Transmembrane helix</keyword>
<dbReference type="InterPro" id="IPR011527">
    <property type="entry name" value="ABC1_TM_dom"/>
</dbReference>
<evidence type="ECO:0000256" key="3">
    <source>
        <dbReference type="ARBA" id="ARBA00022475"/>
    </source>
</evidence>
<evidence type="ECO:0000259" key="11">
    <source>
        <dbReference type="PROSITE" id="PS50929"/>
    </source>
</evidence>
<evidence type="ECO:0000313" key="12">
    <source>
        <dbReference type="EMBL" id="SFO04352.1"/>
    </source>
</evidence>
<reference evidence="13" key="1">
    <citation type="submission" date="2016-10" db="EMBL/GenBank/DDBJ databases">
        <authorList>
            <person name="Varghese N."/>
            <person name="Submissions S."/>
        </authorList>
    </citation>
    <scope>NUCLEOTIDE SEQUENCE [LARGE SCALE GENOMIC DNA]</scope>
    <source>
        <strain evidence="13">DSM 28463</strain>
    </source>
</reference>
<dbReference type="FunFam" id="3.40.50.300:FF:000221">
    <property type="entry name" value="Multidrug ABC transporter ATP-binding protein"/>
    <property type="match status" value="1"/>
</dbReference>
<dbReference type="Proteomes" id="UP000198599">
    <property type="component" value="Unassembled WGS sequence"/>
</dbReference>
<dbReference type="InterPro" id="IPR003439">
    <property type="entry name" value="ABC_transporter-like_ATP-bd"/>
</dbReference>
<keyword evidence="5" id="KW-0547">Nucleotide-binding</keyword>
<comment type="subcellular location">
    <subcellularLocation>
        <location evidence="1">Cell membrane</location>
        <topology evidence="1">Multi-pass membrane protein</topology>
    </subcellularLocation>
</comment>
<dbReference type="PROSITE" id="PS50929">
    <property type="entry name" value="ABC_TM1F"/>
    <property type="match status" value="1"/>
</dbReference>
<protein>
    <submittedName>
        <fullName evidence="12">ABC-type multidrug transport system, ATPase and permease component</fullName>
    </submittedName>
</protein>
<dbReference type="Pfam" id="PF00005">
    <property type="entry name" value="ABC_tran"/>
    <property type="match status" value="1"/>
</dbReference>
<dbReference type="Gene3D" id="1.20.1560.10">
    <property type="entry name" value="ABC transporter type 1, transmembrane domain"/>
    <property type="match status" value="1"/>
</dbReference>
<organism evidence="12 13">
    <name type="scientific">Roseovarius lutimaris</name>
    <dbReference type="NCBI Taxonomy" id="1005928"/>
    <lineage>
        <taxon>Bacteria</taxon>
        <taxon>Pseudomonadati</taxon>
        <taxon>Pseudomonadota</taxon>
        <taxon>Alphaproteobacteria</taxon>
        <taxon>Rhodobacterales</taxon>
        <taxon>Roseobacteraceae</taxon>
        <taxon>Roseovarius</taxon>
    </lineage>
</organism>
<dbReference type="SMART" id="SM00382">
    <property type="entry name" value="AAA"/>
    <property type="match status" value="1"/>
</dbReference>
<keyword evidence="6" id="KW-0067">ATP-binding</keyword>
<dbReference type="SUPFAM" id="SSF52540">
    <property type="entry name" value="P-loop containing nucleoside triphosphate hydrolases"/>
    <property type="match status" value="1"/>
</dbReference>
<keyword evidence="8 9" id="KW-0472">Membrane</keyword>
<keyword evidence="4 9" id="KW-0812">Transmembrane</keyword>
<accession>A0A1I5DYR3</accession>
<feature type="transmembrane region" description="Helical" evidence="9">
    <location>
        <begin position="74"/>
        <end position="95"/>
    </location>
</feature>
<evidence type="ECO:0000256" key="1">
    <source>
        <dbReference type="ARBA" id="ARBA00004651"/>
    </source>
</evidence>
<proteinExistence type="predicted"/>
<evidence type="ECO:0000256" key="2">
    <source>
        <dbReference type="ARBA" id="ARBA00022448"/>
    </source>
</evidence>
<dbReference type="GO" id="GO:0005886">
    <property type="term" value="C:plasma membrane"/>
    <property type="evidence" value="ECO:0007669"/>
    <property type="project" value="UniProtKB-SubCell"/>
</dbReference>
<dbReference type="InterPro" id="IPR039421">
    <property type="entry name" value="Type_1_exporter"/>
</dbReference>
<feature type="domain" description="ABC transporter" evidence="10">
    <location>
        <begin position="359"/>
        <end position="597"/>
    </location>
</feature>
<evidence type="ECO:0000259" key="10">
    <source>
        <dbReference type="PROSITE" id="PS50893"/>
    </source>
</evidence>
<dbReference type="EMBL" id="FOVP01000014">
    <property type="protein sequence ID" value="SFO04352.1"/>
    <property type="molecule type" value="Genomic_DNA"/>
</dbReference>
<dbReference type="Gene3D" id="3.40.50.300">
    <property type="entry name" value="P-loop containing nucleotide triphosphate hydrolases"/>
    <property type="match status" value="1"/>
</dbReference>
<keyword evidence="13" id="KW-1185">Reference proteome</keyword>
<gene>
    <name evidence="12" type="ORF">SAMN04487859_1146</name>
</gene>
<feature type="domain" description="ABC transmembrane type-1" evidence="11">
    <location>
        <begin position="58"/>
        <end position="322"/>
    </location>
</feature>
<dbReference type="InterPro" id="IPR003593">
    <property type="entry name" value="AAA+_ATPase"/>
</dbReference>
<dbReference type="GO" id="GO:0140359">
    <property type="term" value="F:ABC-type transporter activity"/>
    <property type="evidence" value="ECO:0007669"/>
    <property type="project" value="InterPro"/>
</dbReference>
<dbReference type="InterPro" id="IPR027417">
    <property type="entry name" value="P-loop_NTPase"/>
</dbReference>
<evidence type="ECO:0000256" key="7">
    <source>
        <dbReference type="ARBA" id="ARBA00022989"/>
    </source>
</evidence>
<evidence type="ECO:0000256" key="8">
    <source>
        <dbReference type="ARBA" id="ARBA00023136"/>
    </source>
</evidence>
<dbReference type="GO" id="GO:0016887">
    <property type="term" value="F:ATP hydrolysis activity"/>
    <property type="evidence" value="ECO:0007669"/>
    <property type="project" value="InterPro"/>
</dbReference>
<keyword evidence="2" id="KW-0813">Transport</keyword>